<feature type="transmembrane region" description="Helical" evidence="1">
    <location>
        <begin position="27"/>
        <end position="48"/>
    </location>
</feature>
<proteinExistence type="predicted"/>
<dbReference type="PATRIC" id="fig|1076.23.peg.1802"/>
<comment type="caution">
    <text evidence="2">The sequence shown here is derived from an EMBL/GenBank/DDBJ whole genome shotgun (WGS) entry which is preliminary data.</text>
</comment>
<keyword evidence="1" id="KW-0812">Transmembrane</keyword>
<evidence type="ECO:0000313" key="3">
    <source>
        <dbReference type="Proteomes" id="UP000032515"/>
    </source>
</evidence>
<accession>A0A0D7ESH1</accession>
<keyword evidence="1" id="KW-0472">Membrane</keyword>
<gene>
    <name evidence="2" type="ORF">OO17_10815</name>
</gene>
<keyword evidence="1" id="KW-1133">Transmembrane helix</keyword>
<evidence type="ECO:0000256" key="1">
    <source>
        <dbReference type="SAM" id="Phobius"/>
    </source>
</evidence>
<sequence>MFEITAFPALVDTCEFVYMYHIMARTLLKSSLFGLFVLIAAVLAPAVSQSAELLMYERAGCVWCARWDRDVGPIYGKTDEAKMLPLRRINIDQPAGAGVELTAPVHFTPTFVVSDHGREVGRITGYINDDAFWGLLGVLLKKIEPRPVPSPS</sequence>
<dbReference type="EMBL" id="JXXE01000211">
    <property type="protein sequence ID" value="KIZ43759.1"/>
    <property type="molecule type" value="Genomic_DNA"/>
</dbReference>
<name>A0A0D7ESH1_RHOPL</name>
<dbReference type="Gene3D" id="3.40.30.10">
    <property type="entry name" value="Glutaredoxin"/>
    <property type="match status" value="1"/>
</dbReference>
<protein>
    <submittedName>
        <fullName evidence="2">Regulatory protein SoxS</fullName>
    </submittedName>
</protein>
<dbReference type="Proteomes" id="UP000032515">
    <property type="component" value="Unassembled WGS sequence"/>
</dbReference>
<dbReference type="SUPFAM" id="SSF52833">
    <property type="entry name" value="Thioredoxin-like"/>
    <property type="match status" value="1"/>
</dbReference>
<organism evidence="2 3">
    <name type="scientific">Rhodopseudomonas palustris</name>
    <dbReference type="NCBI Taxonomy" id="1076"/>
    <lineage>
        <taxon>Bacteria</taxon>
        <taxon>Pseudomonadati</taxon>
        <taxon>Pseudomonadota</taxon>
        <taxon>Alphaproteobacteria</taxon>
        <taxon>Hyphomicrobiales</taxon>
        <taxon>Nitrobacteraceae</taxon>
        <taxon>Rhodopseudomonas</taxon>
    </lineage>
</organism>
<dbReference type="OrthoDB" id="7362982at2"/>
<reference evidence="2 3" key="1">
    <citation type="submission" date="2014-11" db="EMBL/GenBank/DDBJ databases">
        <title>Genomics and ecophysiology of heterotrophic nitrogen fixing bacteria isolated from estuarine surface water.</title>
        <authorList>
            <person name="Bentzon-Tilia M."/>
            <person name="Severin I."/>
            <person name="Hansen L.H."/>
            <person name="Riemann L."/>
        </authorList>
    </citation>
    <scope>NUCLEOTIDE SEQUENCE [LARGE SCALE GENOMIC DNA]</scope>
    <source>
        <strain evidence="2 3">BAL398</strain>
    </source>
</reference>
<dbReference type="InterPro" id="IPR036249">
    <property type="entry name" value="Thioredoxin-like_sf"/>
</dbReference>
<evidence type="ECO:0000313" key="2">
    <source>
        <dbReference type="EMBL" id="KIZ43759.1"/>
    </source>
</evidence>
<dbReference type="AlphaFoldDB" id="A0A0D7ESH1"/>